<evidence type="ECO:0000256" key="8">
    <source>
        <dbReference type="SAM" id="Phobius"/>
    </source>
</evidence>
<dbReference type="InterPro" id="IPR038770">
    <property type="entry name" value="Na+/solute_symporter_sf"/>
</dbReference>
<accession>A0AB33A2A7</accession>
<keyword evidence="7 8" id="KW-0472">Membrane</keyword>
<dbReference type="Proteomes" id="UP000006296">
    <property type="component" value="Chromosome"/>
</dbReference>
<sequence>MRFYVVSFPHVKAYVSFMLSFITSTLIPVLILLLMGWLFFRIKWLNEGFIEAGSKLVFNVALPALLFLSIARADFSKAANLSLIGVGVMGTLIVFAALMITSHLTVHPYKARGVVVQGGFRANMGIIGLAYCANTYGQEGLAVASVYMGCITILFNVLSVFVLNFYQGTSRSLLGQVTGMAKNPLILSIASALPFSYFEWQLPSTLIKTGEYFAQLTLPLALICTGASLQFRSFSNDWLNITISTISKCAIYPMVLVSMAYLFEFRGMELGIVLLMAISPTAAASYVMVRNLGGDYRLAASIIAISTLLSLPITALAFGLLHKYQLV</sequence>
<keyword evidence="6 8" id="KW-1133">Transmembrane helix</keyword>
<feature type="transmembrane region" description="Helical" evidence="8">
    <location>
        <begin position="142"/>
        <end position="163"/>
    </location>
</feature>
<name>A0AB33A2A7_ALTME</name>
<comment type="similarity">
    <text evidence="2">Belongs to the auxin efflux carrier (TC 2.A.69) family.</text>
</comment>
<dbReference type="KEGG" id="amg:AMEC673_15745"/>
<evidence type="ECO:0000256" key="5">
    <source>
        <dbReference type="ARBA" id="ARBA00022692"/>
    </source>
</evidence>
<keyword evidence="4" id="KW-1003">Cell membrane</keyword>
<protein>
    <submittedName>
        <fullName evidence="9">Malonate transporter</fullName>
    </submittedName>
</protein>
<evidence type="ECO:0000256" key="3">
    <source>
        <dbReference type="ARBA" id="ARBA00022448"/>
    </source>
</evidence>
<dbReference type="Gene3D" id="1.20.1530.20">
    <property type="match status" value="1"/>
</dbReference>
<evidence type="ECO:0000256" key="1">
    <source>
        <dbReference type="ARBA" id="ARBA00004651"/>
    </source>
</evidence>
<keyword evidence="5 8" id="KW-0812">Transmembrane</keyword>
<dbReference type="GO" id="GO:0005886">
    <property type="term" value="C:plasma membrane"/>
    <property type="evidence" value="ECO:0007669"/>
    <property type="project" value="UniProtKB-SubCell"/>
</dbReference>
<dbReference type="GO" id="GO:0055085">
    <property type="term" value="P:transmembrane transport"/>
    <property type="evidence" value="ECO:0007669"/>
    <property type="project" value="InterPro"/>
</dbReference>
<feature type="transmembrane region" description="Helical" evidence="8">
    <location>
        <begin position="212"/>
        <end position="231"/>
    </location>
</feature>
<dbReference type="PANTHER" id="PTHR36838:SF4">
    <property type="entry name" value="AUXIN EFFLUX CARRIER FAMILY PROTEIN"/>
    <property type="match status" value="1"/>
</dbReference>
<dbReference type="InterPro" id="IPR004776">
    <property type="entry name" value="Mem_transp_PIN-like"/>
</dbReference>
<feature type="transmembrane region" description="Helical" evidence="8">
    <location>
        <begin position="296"/>
        <end position="321"/>
    </location>
</feature>
<evidence type="ECO:0000256" key="4">
    <source>
        <dbReference type="ARBA" id="ARBA00022475"/>
    </source>
</evidence>
<feature type="transmembrane region" description="Helical" evidence="8">
    <location>
        <begin position="13"/>
        <end position="40"/>
    </location>
</feature>
<evidence type="ECO:0000313" key="10">
    <source>
        <dbReference type="Proteomes" id="UP000006296"/>
    </source>
</evidence>
<evidence type="ECO:0000256" key="2">
    <source>
        <dbReference type="ARBA" id="ARBA00010145"/>
    </source>
</evidence>
<comment type="subcellular location">
    <subcellularLocation>
        <location evidence="1">Cell membrane</location>
        <topology evidence="1">Multi-pass membrane protein</topology>
    </subcellularLocation>
</comment>
<dbReference type="EMBL" id="CP003844">
    <property type="protein sequence ID" value="AFT75831.1"/>
    <property type="molecule type" value="Genomic_DNA"/>
</dbReference>
<reference evidence="10" key="1">
    <citation type="journal article" date="2012" name="Sci. Rep.">
        <title>Genomes of surface isolates of Alteromonas macleodii: the life of a widespread marine opportunistic copiotroph.</title>
        <authorList>
            <person name="Lopez-Perez M."/>
            <person name="Gonzaga A."/>
            <person name="Martin-Cuadrado A.B."/>
            <person name="Onyshchenko O."/>
            <person name="Ghavidel A."/>
            <person name="Ghai R."/>
            <person name="Rodriguez-Valera F."/>
        </authorList>
    </citation>
    <scope>NUCLEOTIDE SEQUENCE [LARGE SCALE GENOMIC DNA]</scope>
    <source>
        <strain evidence="10">English Channel 673</strain>
    </source>
</reference>
<proteinExistence type="inferred from homology"/>
<dbReference type="Pfam" id="PF03547">
    <property type="entry name" value="Mem_trans"/>
    <property type="match status" value="2"/>
</dbReference>
<evidence type="ECO:0000256" key="6">
    <source>
        <dbReference type="ARBA" id="ARBA00022989"/>
    </source>
</evidence>
<keyword evidence="3" id="KW-0813">Transport</keyword>
<evidence type="ECO:0000313" key="9">
    <source>
        <dbReference type="EMBL" id="AFT75831.1"/>
    </source>
</evidence>
<feature type="transmembrane region" description="Helical" evidence="8">
    <location>
        <begin position="83"/>
        <end position="106"/>
    </location>
</feature>
<feature type="transmembrane region" description="Helical" evidence="8">
    <location>
        <begin position="238"/>
        <end position="263"/>
    </location>
</feature>
<dbReference type="AlphaFoldDB" id="A0AB33A2A7"/>
<feature type="transmembrane region" description="Helical" evidence="8">
    <location>
        <begin position="269"/>
        <end position="289"/>
    </location>
</feature>
<dbReference type="PANTHER" id="PTHR36838">
    <property type="entry name" value="AUXIN EFFLUX CARRIER FAMILY PROTEIN"/>
    <property type="match status" value="1"/>
</dbReference>
<evidence type="ECO:0000256" key="7">
    <source>
        <dbReference type="ARBA" id="ARBA00023136"/>
    </source>
</evidence>
<gene>
    <name evidence="9" type="ordered locus">AMEC673_15745</name>
</gene>
<organism evidence="9 10">
    <name type="scientific">Alteromonas macleodii (strain English Channel 673)</name>
    <dbReference type="NCBI Taxonomy" id="1004788"/>
    <lineage>
        <taxon>Bacteria</taxon>
        <taxon>Pseudomonadati</taxon>
        <taxon>Pseudomonadota</taxon>
        <taxon>Gammaproteobacteria</taxon>
        <taxon>Alteromonadales</taxon>
        <taxon>Alteromonadaceae</taxon>
        <taxon>Alteromonas/Salinimonas group</taxon>
        <taxon>Alteromonas</taxon>
    </lineage>
</organism>
<feature type="transmembrane region" description="Helical" evidence="8">
    <location>
        <begin position="52"/>
        <end position="71"/>
    </location>
</feature>